<reference evidence="14 15" key="1">
    <citation type="journal article" date="2008" name="J. Bacteriol.">
        <title>Complete genome sequence of Neisseria gonorrhoeae NCCP11945.</title>
        <authorList>
            <person name="Chung G.T."/>
            <person name="Yoo J.S."/>
            <person name="Oh H.B."/>
            <person name="Lee Y.S."/>
            <person name="Cha S.H."/>
            <person name="Kim S.J."/>
            <person name="Yoo C.K."/>
        </authorList>
    </citation>
    <scope>NUCLEOTIDE SEQUENCE [LARGE SCALE GENOMIC DNA]</scope>
    <source>
        <strain evidence="14 15">NCCP11945</strain>
    </source>
</reference>
<comment type="similarity">
    <text evidence="3">Belongs to the peptidase M50B family.</text>
</comment>
<evidence type="ECO:0000313" key="15">
    <source>
        <dbReference type="Proteomes" id="UP000002564"/>
    </source>
</evidence>
<dbReference type="InterPro" id="IPR052348">
    <property type="entry name" value="Metallopeptidase_M50B"/>
</dbReference>
<dbReference type="PANTHER" id="PTHR35864:SF1">
    <property type="entry name" value="ZINC METALLOPROTEASE YWHC-RELATED"/>
    <property type="match status" value="1"/>
</dbReference>
<feature type="transmembrane region" description="Helical" evidence="13">
    <location>
        <begin position="158"/>
        <end position="181"/>
    </location>
</feature>
<dbReference type="PANTHER" id="PTHR35864">
    <property type="entry name" value="ZINC METALLOPROTEASE MJ0611-RELATED"/>
    <property type="match status" value="1"/>
</dbReference>
<feature type="transmembrane region" description="Helical" evidence="13">
    <location>
        <begin position="21"/>
        <end position="43"/>
    </location>
</feature>
<comment type="cofactor">
    <cofactor evidence="1">
        <name>Zn(2+)</name>
        <dbReference type="ChEBI" id="CHEBI:29105"/>
    </cofactor>
</comment>
<keyword evidence="7" id="KW-0479">Metal-binding</keyword>
<organism evidence="14 15">
    <name type="scientific">Neisseria gonorrhoeae (strain NCCP11945)</name>
    <dbReference type="NCBI Taxonomy" id="521006"/>
    <lineage>
        <taxon>Bacteria</taxon>
        <taxon>Pseudomonadati</taxon>
        <taxon>Pseudomonadota</taxon>
        <taxon>Betaproteobacteria</taxon>
        <taxon>Neisseriales</taxon>
        <taxon>Neisseriaceae</taxon>
        <taxon>Neisseria</taxon>
    </lineage>
</organism>
<keyword evidence="6 13" id="KW-0812">Transmembrane</keyword>
<dbReference type="KEGG" id="ngk:NGK_1617"/>
<evidence type="ECO:0000256" key="9">
    <source>
        <dbReference type="ARBA" id="ARBA00022833"/>
    </source>
</evidence>
<feature type="transmembrane region" description="Helical" evidence="13">
    <location>
        <begin position="76"/>
        <end position="96"/>
    </location>
</feature>
<evidence type="ECO:0000256" key="8">
    <source>
        <dbReference type="ARBA" id="ARBA00022801"/>
    </source>
</evidence>
<dbReference type="InterPro" id="IPR044537">
    <property type="entry name" value="Rip2-like"/>
</dbReference>
<evidence type="ECO:0000256" key="5">
    <source>
        <dbReference type="ARBA" id="ARBA00022670"/>
    </source>
</evidence>
<feature type="transmembrane region" description="Helical" evidence="13">
    <location>
        <begin position="202"/>
        <end position="228"/>
    </location>
</feature>
<evidence type="ECO:0000256" key="3">
    <source>
        <dbReference type="ARBA" id="ARBA00007931"/>
    </source>
</evidence>
<dbReference type="CDD" id="cd06158">
    <property type="entry name" value="S2P-M50_like_1"/>
    <property type="match status" value="1"/>
</dbReference>
<dbReference type="GO" id="GO:0005886">
    <property type="term" value="C:plasma membrane"/>
    <property type="evidence" value="ECO:0007669"/>
    <property type="project" value="UniProtKB-SubCell"/>
</dbReference>
<dbReference type="EMBL" id="CP001050">
    <property type="protein sequence ID" value="ACF30271.1"/>
    <property type="molecule type" value="Genomic_DNA"/>
</dbReference>
<keyword evidence="10 13" id="KW-1133">Transmembrane helix</keyword>
<feature type="transmembrane region" description="Helical" evidence="13">
    <location>
        <begin position="117"/>
        <end position="138"/>
    </location>
</feature>
<evidence type="ECO:0000256" key="11">
    <source>
        <dbReference type="ARBA" id="ARBA00023049"/>
    </source>
</evidence>
<dbReference type="GO" id="GO:0006508">
    <property type="term" value="P:proteolysis"/>
    <property type="evidence" value="ECO:0007669"/>
    <property type="project" value="UniProtKB-KW"/>
</dbReference>
<evidence type="ECO:0000313" key="14">
    <source>
        <dbReference type="EMBL" id="ACF30271.1"/>
    </source>
</evidence>
<keyword evidence="11" id="KW-0482">Metalloprotease</keyword>
<keyword evidence="5" id="KW-0645">Protease</keyword>
<evidence type="ECO:0000256" key="6">
    <source>
        <dbReference type="ARBA" id="ARBA00022692"/>
    </source>
</evidence>
<keyword evidence="12 13" id="KW-0472">Membrane</keyword>
<keyword evidence="4" id="KW-1003">Cell membrane</keyword>
<dbReference type="Proteomes" id="UP000002564">
    <property type="component" value="Chromosome"/>
</dbReference>
<evidence type="ECO:0000256" key="7">
    <source>
        <dbReference type="ARBA" id="ARBA00022723"/>
    </source>
</evidence>
<evidence type="ECO:0000256" key="13">
    <source>
        <dbReference type="SAM" id="Phobius"/>
    </source>
</evidence>
<sequence>MPLLSVSRFGLHTTSVQRKTMFQNFDLGVFLLAVLPVLLAITVREVARGYTARYWGDNTAEQYGRLTLNPLPHIDLVGTIIVPLLTLMFTPFLFGWARPIPIDSRNFRNPRLAWRCIAASGPLSNLAMAVLWGVVLVLTPYAGGAYQMPLAQMANYGILINAILFALNIIPILPWDGGIFIDTFLPAKYSQAFRKIEPYGTWIILLLMLTGVLGAFIAPIVRLVIAFVQMFV</sequence>
<proteinExistence type="inferred from homology"/>
<evidence type="ECO:0000256" key="1">
    <source>
        <dbReference type="ARBA" id="ARBA00001947"/>
    </source>
</evidence>
<comment type="subcellular location">
    <subcellularLocation>
        <location evidence="2">Cell membrane</location>
        <topology evidence="2">Multi-pass membrane protein</topology>
    </subcellularLocation>
</comment>
<dbReference type="AlphaFoldDB" id="B4RNA7"/>
<evidence type="ECO:0000256" key="10">
    <source>
        <dbReference type="ARBA" id="ARBA00022989"/>
    </source>
</evidence>
<dbReference type="HOGENOM" id="CLU_086979_0_0_4"/>
<dbReference type="GO" id="GO:0046872">
    <property type="term" value="F:metal ion binding"/>
    <property type="evidence" value="ECO:0007669"/>
    <property type="project" value="UniProtKB-KW"/>
</dbReference>
<evidence type="ECO:0000256" key="2">
    <source>
        <dbReference type="ARBA" id="ARBA00004651"/>
    </source>
</evidence>
<gene>
    <name evidence="14" type="ordered locus">NGK_1617</name>
</gene>
<accession>B4RNA7</accession>
<evidence type="ECO:0000256" key="4">
    <source>
        <dbReference type="ARBA" id="ARBA00022475"/>
    </source>
</evidence>
<name>B4RNA7_NEIG2</name>
<evidence type="ECO:0000256" key="12">
    <source>
        <dbReference type="ARBA" id="ARBA00023136"/>
    </source>
</evidence>
<dbReference type="GO" id="GO:0008237">
    <property type="term" value="F:metallopeptidase activity"/>
    <property type="evidence" value="ECO:0007669"/>
    <property type="project" value="UniProtKB-KW"/>
</dbReference>
<keyword evidence="8" id="KW-0378">Hydrolase</keyword>
<keyword evidence="9" id="KW-0862">Zinc</keyword>
<protein>
    <submittedName>
        <fullName evidence="14">Conserved hypothetical integral membrane protein</fullName>
    </submittedName>
</protein>